<proteinExistence type="predicted"/>
<evidence type="ECO:0000313" key="3">
    <source>
        <dbReference type="Proteomes" id="UP000323173"/>
    </source>
</evidence>
<gene>
    <name evidence="2" type="ORF">SIB_41</name>
</gene>
<sequence>MSMCFSAKVKTPKVNTNTIKAPDPAPLTEAPSGVAFGETDTTDDGTSSEVSGLSSLKNSNDTTGDKKNTTSGTVGTATNTDAKKTTGTKSSIRKSIFGKR</sequence>
<feature type="region of interest" description="Disordered" evidence="1">
    <location>
        <begin position="1"/>
        <end position="100"/>
    </location>
</feature>
<keyword evidence="3" id="KW-1185">Reference proteome</keyword>
<evidence type="ECO:0000256" key="1">
    <source>
        <dbReference type="SAM" id="MobiDB-lite"/>
    </source>
</evidence>
<protein>
    <submittedName>
        <fullName evidence="2">Uncharacterized protein</fullName>
    </submittedName>
</protein>
<evidence type="ECO:0000313" key="2">
    <source>
        <dbReference type="EMBL" id="QEG12942.1"/>
    </source>
</evidence>
<organism evidence="2 3">
    <name type="scientific">Klebsiella phage vB_KpnP_Sibilus</name>
    <dbReference type="NCBI Taxonomy" id="2591368"/>
    <lineage>
        <taxon>Viruses</taxon>
        <taxon>Duplodnaviria</taxon>
        <taxon>Heunggongvirae</taxon>
        <taxon>Uroviricota</taxon>
        <taxon>Caudoviricetes</taxon>
        <taxon>Autographivirales</taxon>
        <taxon>Autotranscriptaviridae</taxon>
        <taxon>Studiervirinae</taxon>
        <taxon>Ningirsuvirus</taxon>
        <taxon>Ningirsuvirus sibilus</taxon>
    </lineage>
</organism>
<name>A0A5B9NJY8_9CAUD</name>
<dbReference type="Proteomes" id="UP000323173">
    <property type="component" value="Segment"/>
</dbReference>
<reference evidence="2 3" key="1">
    <citation type="submission" date="2019-04" db="EMBL/GenBank/DDBJ databases">
        <authorList>
            <person name="Finnegan Z.K."/>
            <person name="Thurgood T.L."/>
            <person name="Sharma R."/>
            <person name="Brundage B."/>
            <person name="Wilkey A."/>
            <person name="Arens D.K."/>
            <person name="Kruger J.L."/>
            <person name="Thompson D.W."/>
            <person name="Casjens S."/>
            <person name="Grose J.H."/>
        </authorList>
    </citation>
    <scope>NUCLEOTIDE SEQUENCE [LARGE SCALE GENOMIC DNA]</scope>
</reference>
<feature type="compositionally biased region" description="Low complexity" evidence="1">
    <location>
        <begin position="69"/>
        <end position="80"/>
    </location>
</feature>
<dbReference type="EMBL" id="MN013082">
    <property type="protein sequence ID" value="QEG12942.1"/>
    <property type="molecule type" value="Genomic_DNA"/>
</dbReference>
<dbReference type="InterPro" id="IPR020134">
    <property type="entry name" value="Phage_T7-like_6.7"/>
</dbReference>
<accession>A0A5B9NJY8</accession>
<dbReference type="Pfam" id="PF17570">
    <property type="entry name" value="T7-like_gp67"/>
    <property type="match status" value="1"/>
</dbReference>
<feature type="compositionally biased region" description="Polar residues" evidence="1">
    <location>
        <begin position="53"/>
        <end position="62"/>
    </location>
</feature>